<reference evidence="1" key="1">
    <citation type="submission" date="2013-07" db="EMBL/GenBank/DDBJ databases">
        <title>The genome of an arbuscular mycorrhizal fungus provides insights into the evolution of the oldest plant symbiosis.</title>
        <authorList>
            <consortium name="DOE Joint Genome Institute"/>
            <person name="Tisserant E."/>
            <person name="Malbreil M."/>
            <person name="Kuo A."/>
            <person name="Kohler A."/>
            <person name="Symeonidi A."/>
            <person name="Balestrini R."/>
            <person name="Charron P."/>
            <person name="Duensing N."/>
            <person name="Frei-dit-Frey N."/>
            <person name="Gianinazzi-Pearson V."/>
            <person name="Gilbert B."/>
            <person name="Handa Y."/>
            <person name="Hijri M."/>
            <person name="Kaul R."/>
            <person name="Kawaguchi M."/>
            <person name="Krajinski F."/>
            <person name="Lammers P."/>
            <person name="Lapierre D."/>
            <person name="Masclaux F.G."/>
            <person name="Murat C."/>
            <person name="Morin E."/>
            <person name="Ndikumana S."/>
            <person name="Pagni M."/>
            <person name="Petitpierre D."/>
            <person name="Requena N."/>
            <person name="Rosikiewicz P."/>
            <person name="Riley R."/>
            <person name="Saito K."/>
            <person name="San Clemente H."/>
            <person name="Shapiro H."/>
            <person name="van Tuinen D."/>
            <person name="Becard G."/>
            <person name="Bonfante P."/>
            <person name="Paszkowski U."/>
            <person name="Shachar-Hill Y."/>
            <person name="Young J.P."/>
            <person name="Sanders I.R."/>
            <person name="Henrissat B."/>
            <person name="Rensing S.A."/>
            <person name="Grigoriev I.V."/>
            <person name="Corradi N."/>
            <person name="Roux C."/>
            <person name="Martin F."/>
        </authorList>
    </citation>
    <scope>NUCLEOTIDE SEQUENCE</scope>
    <source>
        <strain evidence="1">DAOM 197198</strain>
    </source>
</reference>
<evidence type="ECO:0000313" key="1">
    <source>
        <dbReference type="EMBL" id="ESA08576.1"/>
    </source>
</evidence>
<dbReference type="EMBL" id="KI289028">
    <property type="protein sequence ID" value="ESA08576.1"/>
    <property type="molecule type" value="Genomic_DNA"/>
</dbReference>
<proteinExistence type="predicted"/>
<organism evidence="1">
    <name type="scientific">Rhizophagus irregularis (strain DAOM 181602 / DAOM 197198 / MUCL 43194)</name>
    <name type="common">Arbuscular mycorrhizal fungus</name>
    <name type="synonym">Glomus intraradices</name>
    <dbReference type="NCBI Taxonomy" id="747089"/>
    <lineage>
        <taxon>Eukaryota</taxon>
        <taxon>Fungi</taxon>
        <taxon>Fungi incertae sedis</taxon>
        <taxon>Mucoromycota</taxon>
        <taxon>Glomeromycotina</taxon>
        <taxon>Glomeromycetes</taxon>
        <taxon>Glomerales</taxon>
        <taxon>Glomeraceae</taxon>
        <taxon>Rhizophagus</taxon>
    </lineage>
</organism>
<name>U9TYY4_RHIID</name>
<sequence>MILTQKRYFTVYVLILLLFSWFLFTTGIGEKDNSLMQKNKVNNKASLHTLLFNNSYVVELTPSILVSYISQSTLSIHDKTCLFLYVYAPWSLHAVAYINSGVLQEIAKRKTVGDYYWGMIVMWKNGHRMRVGWGKASIQEAINNFCYRPSRSIFEITTPRTPKRTSMAIRYRYQRAWEHMVSGHFAESHFAE</sequence>
<accession>U9TYY4</accession>
<dbReference type="AlphaFoldDB" id="U9TYY4"/>
<protein>
    <submittedName>
        <fullName evidence="1">Uncharacterized protein</fullName>
    </submittedName>
</protein>
<dbReference type="HOGENOM" id="CLU_1415858_0_0_1"/>
<gene>
    <name evidence="1" type="ORF">GLOINDRAFT_98237</name>
</gene>